<sequence>MELLKRLTAATGISGHEDDVRSLIIDEMKPLVEKVNTDVMGNVIGYRKGKTNTKLVIAAHMDEIGFMVNHVDDNGFLRIIPLGGFDPRTLMAQKVVVHGKKELNGIFGSKPVHVLSDDEKKKVLKVTDYHIDLGLPADKVKKLVSPGDTVTWHRDFTEVGDCFTSKAFDDRVGVYVMLEALRKVKGKALQVDLYAVATVQEEVGVRGATTSAIGIDPDIGVAVDITLANDIPGASDHEKITKLGEGAAIKIMDSYSISNPKLFEHFKAVAKKHKIKTQVEILPRGGTDAGAIQRAGSKAAVITISIPTRYAHSTVETIHKEDVKSCINLVAAFILEAGSKKYIL</sequence>
<evidence type="ECO:0000256" key="3">
    <source>
        <dbReference type="ARBA" id="ARBA00022670"/>
    </source>
</evidence>
<accession>A0A532V2Z2</accession>
<feature type="binding site" evidence="8">
    <location>
        <position position="202"/>
    </location>
    <ligand>
        <name>Zn(2+)</name>
        <dbReference type="ChEBI" id="CHEBI:29105"/>
        <label>2</label>
    </ligand>
</feature>
<evidence type="ECO:0000256" key="4">
    <source>
        <dbReference type="ARBA" id="ARBA00022723"/>
    </source>
</evidence>
<dbReference type="InterPro" id="IPR051464">
    <property type="entry name" value="Peptidase_M42_aminopept"/>
</dbReference>
<keyword evidence="2" id="KW-0031">Aminopeptidase</keyword>
<feature type="binding site" evidence="8">
    <location>
        <position position="169"/>
    </location>
    <ligand>
        <name>Zn(2+)</name>
        <dbReference type="ChEBI" id="CHEBI:29105"/>
        <label>2</label>
    </ligand>
</feature>
<keyword evidence="5" id="KW-0378">Hydrolase</keyword>
<dbReference type="GO" id="GO:0006508">
    <property type="term" value="P:proteolysis"/>
    <property type="evidence" value="ECO:0007669"/>
    <property type="project" value="UniProtKB-KW"/>
</dbReference>
<comment type="caution">
    <text evidence="9">The sequence shown here is derived from an EMBL/GenBank/DDBJ whole genome shotgun (WGS) entry which is preliminary data.</text>
</comment>
<dbReference type="CDD" id="cd05656">
    <property type="entry name" value="M42_Frv"/>
    <property type="match status" value="1"/>
</dbReference>
<dbReference type="PANTHER" id="PTHR32481">
    <property type="entry name" value="AMINOPEPTIDASE"/>
    <property type="match status" value="1"/>
</dbReference>
<dbReference type="AlphaFoldDB" id="A0A532V2Z2"/>
<dbReference type="Proteomes" id="UP000319619">
    <property type="component" value="Unassembled WGS sequence"/>
</dbReference>
<evidence type="ECO:0000256" key="6">
    <source>
        <dbReference type="PIRNR" id="PIRNR001123"/>
    </source>
</evidence>
<proteinExistence type="inferred from homology"/>
<feature type="binding site" evidence="8">
    <location>
        <position position="224"/>
    </location>
    <ligand>
        <name>Zn(2+)</name>
        <dbReference type="ChEBI" id="CHEBI:29105"/>
        <label>1</label>
    </ligand>
</feature>
<feature type="binding site" evidence="8">
    <location>
        <position position="60"/>
    </location>
    <ligand>
        <name>Zn(2+)</name>
        <dbReference type="ChEBI" id="CHEBI:29105"/>
        <label>1</label>
    </ligand>
</feature>
<feature type="binding site" evidence="8">
    <location>
        <position position="312"/>
    </location>
    <ligand>
        <name>Zn(2+)</name>
        <dbReference type="ChEBI" id="CHEBI:29105"/>
        <label>2</label>
    </ligand>
</feature>
<evidence type="ECO:0000256" key="8">
    <source>
        <dbReference type="PIRSR" id="PIRSR001123-2"/>
    </source>
</evidence>
<dbReference type="GO" id="GO:0046872">
    <property type="term" value="F:metal ion binding"/>
    <property type="evidence" value="ECO:0007669"/>
    <property type="project" value="UniProtKB-UniRule"/>
</dbReference>
<dbReference type="InterPro" id="IPR023367">
    <property type="entry name" value="Peptidase_M42_dom2"/>
</dbReference>
<keyword evidence="3" id="KW-0645">Protease</keyword>
<feature type="active site" description="Proton acceptor" evidence="7">
    <location>
        <position position="201"/>
    </location>
</feature>
<dbReference type="SUPFAM" id="SSF53187">
    <property type="entry name" value="Zn-dependent exopeptidases"/>
    <property type="match status" value="1"/>
</dbReference>
<evidence type="ECO:0000256" key="2">
    <source>
        <dbReference type="ARBA" id="ARBA00022438"/>
    </source>
</evidence>
<feature type="binding site" evidence="8">
    <location>
        <position position="169"/>
    </location>
    <ligand>
        <name>Zn(2+)</name>
        <dbReference type="ChEBI" id="CHEBI:29105"/>
        <label>1</label>
    </ligand>
</feature>
<evidence type="ECO:0000313" key="9">
    <source>
        <dbReference type="EMBL" id="TKJ41573.1"/>
    </source>
</evidence>
<dbReference type="PANTHER" id="PTHR32481:SF0">
    <property type="entry name" value="AMINOPEPTIDASE YPDE-RELATED"/>
    <property type="match status" value="1"/>
</dbReference>
<comment type="cofactor">
    <cofactor evidence="8">
        <name>a divalent metal cation</name>
        <dbReference type="ChEBI" id="CHEBI:60240"/>
    </cofactor>
    <text evidence="8">Binds 2 divalent metal cations per subunit.</text>
</comment>
<dbReference type="PIRSF" id="PIRSF001123">
    <property type="entry name" value="PepA_GA"/>
    <property type="match status" value="1"/>
</dbReference>
<evidence type="ECO:0000313" key="10">
    <source>
        <dbReference type="Proteomes" id="UP000319619"/>
    </source>
</evidence>
<dbReference type="InterPro" id="IPR008007">
    <property type="entry name" value="Peptidase_M42"/>
</dbReference>
<organism evidence="9 10">
    <name type="scientific">candidate division LCP-89 bacterium B3_LCP</name>
    <dbReference type="NCBI Taxonomy" id="2012998"/>
    <lineage>
        <taxon>Bacteria</taxon>
        <taxon>Pseudomonadati</taxon>
        <taxon>Bacteria division LCP-89</taxon>
    </lineage>
</organism>
<protein>
    <submittedName>
        <fullName evidence="9">Endoglucanase</fullName>
    </submittedName>
</protein>
<evidence type="ECO:0000256" key="5">
    <source>
        <dbReference type="ARBA" id="ARBA00022801"/>
    </source>
</evidence>
<reference evidence="9 10" key="1">
    <citation type="submission" date="2017-06" db="EMBL/GenBank/DDBJ databases">
        <title>Novel microbial phyla capable of carbon fixation and sulfur reduction in deep-sea sediments.</title>
        <authorList>
            <person name="Huang J."/>
            <person name="Baker B."/>
            <person name="Wang Y."/>
        </authorList>
    </citation>
    <scope>NUCLEOTIDE SEQUENCE [LARGE SCALE GENOMIC DNA]</scope>
    <source>
        <strain evidence="9">B3_LCP</strain>
    </source>
</reference>
<dbReference type="Gene3D" id="3.40.630.10">
    <property type="entry name" value="Zn peptidases"/>
    <property type="match status" value="1"/>
</dbReference>
<gene>
    <name evidence="9" type="ORF">CEE37_03130</name>
</gene>
<dbReference type="GO" id="GO:0004177">
    <property type="term" value="F:aminopeptidase activity"/>
    <property type="evidence" value="ECO:0007669"/>
    <property type="project" value="UniProtKB-UniRule"/>
</dbReference>
<dbReference type="Gene3D" id="2.40.30.40">
    <property type="entry name" value="Peptidase M42, domain 2"/>
    <property type="match status" value="1"/>
</dbReference>
<dbReference type="Pfam" id="PF05343">
    <property type="entry name" value="Peptidase_M42"/>
    <property type="match status" value="1"/>
</dbReference>
<evidence type="ECO:0000256" key="1">
    <source>
        <dbReference type="ARBA" id="ARBA00006272"/>
    </source>
</evidence>
<name>A0A532V2Z2_UNCL8</name>
<dbReference type="EMBL" id="NJBN01000002">
    <property type="protein sequence ID" value="TKJ41573.1"/>
    <property type="molecule type" value="Genomic_DNA"/>
</dbReference>
<keyword evidence="4 8" id="KW-0479">Metal-binding</keyword>
<comment type="similarity">
    <text evidence="1 6">Belongs to the peptidase M42 family.</text>
</comment>
<evidence type="ECO:0000256" key="7">
    <source>
        <dbReference type="PIRSR" id="PIRSR001123-1"/>
    </source>
</evidence>
<dbReference type="SUPFAM" id="SSF101821">
    <property type="entry name" value="Aminopeptidase/glucanase lid domain"/>
    <property type="match status" value="1"/>
</dbReference>